<evidence type="ECO:0000256" key="4">
    <source>
        <dbReference type="ARBA" id="ARBA00022630"/>
    </source>
</evidence>
<dbReference type="InterPro" id="IPR014729">
    <property type="entry name" value="Rossmann-like_a/b/a_fold"/>
</dbReference>
<keyword evidence="11 15" id="KW-0067">ATP-binding</keyword>
<dbReference type="FunFam" id="2.40.30.30:FF:000003">
    <property type="entry name" value="Riboflavin biosynthesis protein"/>
    <property type="match status" value="1"/>
</dbReference>
<dbReference type="SMART" id="SM00904">
    <property type="entry name" value="Flavokinase"/>
    <property type="match status" value="1"/>
</dbReference>
<comment type="catalytic activity">
    <reaction evidence="13 15">
        <text>riboflavin + ATP = FMN + ADP + H(+)</text>
        <dbReference type="Rhea" id="RHEA:14357"/>
        <dbReference type="ChEBI" id="CHEBI:15378"/>
        <dbReference type="ChEBI" id="CHEBI:30616"/>
        <dbReference type="ChEBI" id="CHEBI:57986"/>
        <dbReference type="ChEBI" id="CHEBI:58210"/>
        <dbReference type="ChEBI" id="CHEBI:456216"/>
        <dbReference type="EC" id="2.7.1.26"/>
    </reaction>
</comment>
<dbReference type="PIRSF" id="PIRSF004491">
    <property type="entry name" value="FAD_Synth"/>
    <property type="match status" value="1"/>
</dbReference>
<evidence type="ECO:0000256" key="10">
    <source>
        <dbReference type="ARBA" id="ARBA00022827"/>
    </source>
</evidence>
<evidence type="ECO:0000256" key="6">
    <source>
        <dbReference type="ARBA" id="ARBA00022679"/>
    </source>
</evidence>
<evidence type="ECO:0000256" key="2">
    <source>
        <dbReference type="ARBA" id="ARBA00004726"/>
    </source>
</evidence>
<dbReference type="AlphaFoldDB" id="A0A3G2R4R8"/>
<dbReference type="Gene3D" id="2.40.30.30">
    <property type="entry name" value="Riboflavin kinase-like"/>
    <property type="match status" value="1"/>
</dbReference>
<comment type="pathway">
    <text evidence="3 15">Cofactor biosynthesis; FMN biosynthesis; FMN from riboflavin (ATP route): step 1/1.</text>
</comment>
<dbReference type="EMBL" id="CP033169">
    <property type="protein sequence ID" value="AYO30514.1"/>
    <property type="molecule type" value="Genomic_DNA"/>
</dbReference>
<dbReference type="PANTHER" id="PTHR22749:SF6">
    <property type="entry name" value="RIBOFLAVIN KINASE"/>
    <property type="match status" value="1"/>
</dbReference>
<evidence type="ECO:0000256" key="14">
    <source>
        <dbReference type="ARBA" id="ARBA00049494"/>
    </source>
</evidence>
<name>A0A3G2R4R8_9FIRM</name>
<dbReference type="GO" id="GO:0005524">
    <property type="term" value="F:ATP binding"/>
    <property type="evidence" value="ECO:0007669"/>
    <property type="project" value="UniProtKB-UniRule"/>
</dbReference>
<evidence type="ECO:0000256" key="15">
    <source>
        <dbReference type="PIRNR" id="PIRNR004491"/>
    </source>
</evidence>
<evidence type="ECO:0000313" key="17">
    <source>
        <dbReference type="EMBL" id="AYO30514.1"/>
    </source>
</evidence>
<evidence type="ECO:0000256" key="5">
    <source>
        <dbReference type="ARBA" id="ARBA00022643"/>
    </source>
</evidence>
<proteinExistence type="inferred from homology"/>
<dbReference type="InterPro" id="IPR023465">
    <property type="entry name" value="Riboflavin_kinase_dom_sf"/>
</dbReference>
<dbReference type="InterPro" id="IPR015864">
    <property type="entry name" value="FAD_synthase"/>
</dbReference>
<accession>A0A3G2R4R8</accession>
<dbReference type="Gene3D" id="3.40.50.620">
    <property type="entry name" value="HUPs"/>
    <property type="match status" value="1"/>
</dbReference>
<dbReference type="GO" id="GO:0009398">
    <property type="term" value="P:FMN biosynthetic process"/>
    <property type="evidence" value="ECO:0007669"/>
    <property type="project" value="UniProtKB-UniRule"/>
</dbReference>
<keyword evidence="7 15" id="KW-0548">Nucleotidyltransferase</keyword>
<dbReference type="UniPathway" id="UPA00277">
    <property type="reaction ID" value="UER00407"/>
</dbReference>
<keyword evidence="8 15" id="KW-0547">Nucleotide-binding</keyword>
<dbReference type="FunFam" id="3.40.50.620:FF:000021">
    <property type="entry name" value="Riboflavin biosynthesis protein"/>
    <property type="match status" value="1"/>
</dbReference>
<dbReference type="KEGG" id="bacg:D2962_07670"/>
<evidence type="ECO:0000256" key="12">
    <source>
        <dbReference type="ARBA" id="ARBA00023268"/>
    </source>
</evidence>
<dbReference type="NCBIfam" id="TIGR00083">
    <property type="entry name" value="ribF"/>
    <property type="match status" value="1"/>
</dbReference>
<dbReference type="NCBIfam" id="NF004162">
    <property type="entry name" value="PRK05627.1-5"/>
    <property type="match status" value="1"/>
</dbReference>
<dbReference type="EC" id="2.7.7.2" evidence="15"/>
<evidence type="ECO:0000256" key="3">
    <source>
        <dbReference type="ARBA" id="ARBA00005201"/>
    </source>
</evidence>
<dbReference type="NCBIfam" id="NF004160">
    <property type="entry name" value="PRK05627.1-3"/>
    <property type="match status" value="1"/>
</dbReference>
<dbReference type="EC" id="2.7.1.26" evidence="15"/>
<evidence type="ECO:0000256" key="11">
    <source>
        <dbReference type="ARBA" id="ARBA00022840"/>
    </source>
</evidence>
<dbReference type="RefSeq" id="WP_122014640.1">
    <property type="nucleotide sequence ID" value="NZ_CP033169.1"/>
</dbReference>
<keyword evidence="10 15" id="KW-0274">FAD</keyword>
<dbReference type="GO" id="GO:0009231">
    <property type="term" value="P:riboflavin biosynthetic process"/>
    <property type="evidence" value="ECO:0007669"/>
    <property type="project" value="InterPro"/>
</dbReference>
<dbReference type="InterPro" id="IPR002606">
    <property type="entry name" value="Riboflavin_kinase_bac"/>
</dbReference>
<dbReference type="UniPathway" id="UPA00276">
    <property type="reaction ID" value="UER00406"/>
</dbReference>
<dbReference type="Pfam" id="PF01687">
    <property type="entry name" value="Flavokinase"/>
    <property type="match status" value="1"/>
</dbReference>
<keyword evidence="12" id="KW-0511">Multifunctional enzyme</keyword>
<keyword evidence="5 15" id="KW-0288">FMN</keyword>
<gene>
    <name evidence="17" type="ORF">D2962_07670</name>
</gene>
<dbReference type="InterPro" id="IPR023468">
    <property type="entry name" value="Riboflavin_kinase"/>
</dbReference>
<sequence>MKIYRELLTINLSGPTACGLGNFDGVHLGHQRLIKELLKQARIKSLESTILTFEPHPSKILNPDKADPLIMTLKQKENVIKSFGINNLILTPFTRDFSKIDYKDFIYDILIKKCQAKTIVVGFDYRFGNGGAGTAHILKEICAKEGIETIIIPPVTYEGKIVSSTLIRSLIKEGDVKKAGEFMARPFSIDGIVVYGDALGRKLGFPTANMSYSPDIILPAKGVYAVRVVWQGSILKGVANIGTKPTFNKNQTTLEVHIFNFNKQIYGETLEVIFVEKIRDEIKFDSVSELINQVRKDFARAKNILG</sequence>
<comment type="similarity">
    <text evidence="15">Belongs to the ribF family.</text>
</comment>
<protein>
    <recommendedName>
        <fullName evidence="15">Riboflavin biosynthesis protein</fullName>
    </recommendedName>
    <domain>
        <recommendedName>
            <fullName evidence="15">Riboflavin kinase</fullName>
            <ecNumber evidence="15">2.7.1.26</ecNumber>
        </recommendedName>
        <alternativeName>
            <fullName evidence="15">Flavokinase</fullName>
        </alternativeName>
    </domain>
    <domain>
        <recommendedName>
            <fullName evidence="15">FMN adenylyltransferase</fullName>
            <ecNumber evidence="15">2.7.7.2</ecNumber>
        </recommendedName>
        <alternativeName>
            <fullName evidence="15">FAD pyrophosphorylase</fullName>
        </alternativeName>
        <alternativeName>
            <fullName evidence="15">FAD synthase</fullName>
        </alternativeName>
    </domain>
</protein>
<comment type="function">
    <text evidence="1">Catalyzes the phosphorylation of riboflavin to FMN followed by the adenylation of FMN to FAD.</text>
</comment>
<evidence type="ECO:0000256" key="7">
    <source>
        <dbReference type="ARBA" id="ARBA00022695"/>
    </source>
</evidence>
<evidence type="ECO:0000256" key="13">
    <source>
        <dbReference type="ARBA" id="ARBA00047880"/>
    </source>
</evidence>
<keyword evidence="4 15" id="KW-0285">Flavoprotein</keyword>
<evidence type="ECO:0000313" key="18">
    <source>
        <dbReference type="Proteomes" id="UP000280960"/>
    </source>
</evidence>
<keyword evidence="6 15" id="KW-0808">Transferase</keyword>
<comment type="pathway">
    <text evidence="2 15">Cofactor biosynthesis; FAD biosynthesis; FAD from FMN: step 1/1.</text>
</comment>
<evidence type="ECO:0000256" key="9">
    <source>
        <dbReference type="ARBA" id="ARBA00022777"/>
    </source>
</evidence>
<dbReference type="CDD" id="cd02064">
    <property type="entry name" value="FAD_synthetase_N"/>
    <property type="match status" value="1"/>
</dbReference>
<dbReference type="Proteomes" id="UP000280960">
    <property type="component" value="Chromosome"/>
</dbReference>
<dbReference type="PANTHER" id="PTHR22749">
    <property type="entry name" value="RIBOFLAVIN KINASE/FMN ADENYLYLTRANSFERASE"/>
    <property type="match status" value="1"/>
</dbReference>
<dbReference type="SUPFAM" id="SSF82114">
    <property type="entry name" value="Riboflavin kinase-like"/>
    <property type="match status" value="1"/>
</dbReference>
<keyword evidence="18" id="KW-1185">Reference proteome</keyword>
<dbReference type="GO" id="GO:0006747">
    <property type="term" value="P:FAD biosynthetic process"/>
    <property type="evidence" value="ECO:0007669"/>
    <property type="project" value="UniProtKB-UniRule"/>
</dbReference>
<evidence type="ECO:0000256" key="8">
    <source>
        <dbReference type="ARBA" id="ARBA00022741"/>
    </source>
</evidence>
<keyword evidence="9 15" id="KW-0418">Kinase</keyword>
<dbReference type="Pfam" id="PF06574">
    <property type="entry name" value="FAD_syn"/>
    <property type="match status" value="1"/>
</dbReference>
<dbReference type="GO" id="GO:0003919">
    <property type="term" value="F:FMN adenylyltransferase activity"/>
    <property type="evidence" value="ECO:0007669"/>
    <property type="project" value="UniProtKB-UniRule"/>
</dbReference>
<organism evidence="17 18">
    <name type="scientific">Biomaibacter acetigenes</name>
    <dbReference type="NCBI Taxonomy" id="2316383"/>
    <lineage>
        <taxon>Bacteria</taxon>
        <taxon>Bacillati</taxon>
        <taxon>Bacillota</taxon>
        <taxon>Clostridia</taxon>
        <taxon>Thermosediminibacterales</taxon>
        <taxon>Tepidanaerobacteraceae</taxon>
        <taxon>Biomaibacter</taxon>
    </lineage>
</organism>
<dbReference type="InterPro" id="IPR015865">
    <property type="entry name" value="Riboflavin_kinase_bac/euk"/>
</dbReference>
<evidence type="ECO:0000256" key="1">
    <source>
        <dbReference type="ARBA" id="ARBA00002121"/>
    </source>
</evidence>
<dbReference type="GO" id="GO:0008531">
    <property type="term" value="F:riboflavin kinase activity"/>
    <property type="evidence" value="ECO:0007669"/>
    <property type="project" value="UniProtKB-UniRule"/>
</dbReference>
<evidence type="ECO:0000259" key="16">
    <source>
        <dbReference type="SMART" id="SM00904"/>
    </source>
</evidence>
<dbReference type="SUPFAM" id="SSF52374">
    <property type="entry name" value="Nucleotidylyl transferase"/>
    <property type="match status" value="1"/>
</dbReference>
<reference evidence="17 18" key="1">
    <citation type="submission" date="2018-10" db="EMBL/GenBank/DDBJ databases">
        <authorList>
            <person name="Zhang X."/>
        </authorList>
    </citation>
    <scope>NUCLEOTIDE SEQUENCE [LARGE SCALE GENOMIC DNA]</scope>
    <source>
        <strain evidence="17 18">SK-G1</strain>
    </source>
</reference>
<feature type="domain" description="Riboflavin kinase" evidence="16">
    <location>
        <begin position="182"/>
        <end position="306"/>
    </location>
</feature>
<comment type="catalytic activity">
    <reaction evidence="14 15">
        <text>FMN + ATP + H(+) = FAD + diphosphate</text>
        <dbReference type="Rhea" id="RHEA:17237"/>
        <dbReference type="ChEBI" id="CHEBI:15378"/>
        <dbReference type="ChEBI" id="CHEBI:30616"/>
        <dbReference type="ChEBI" id="CHEBI:33019"/>
        <dbReference type="ChEBI" id="CHEBI:57692"/>
        <dbReference type="ChEBI" id="CHEBI:58210"/>
        <dbReference type="EC" id="2.7.7.2"/>
    </reaction>
</comment>